<proteinExistence type="predicted"/>
<protein>
    <recommendedName>
        <fullName evidence="2">histidine kinase</fullName>
        <ecNumber evidence="2">2.7.13.3</ecNumber>
    </recommendedName>
</protein>
<feature type="compositionally biased region" description="Polar residues" evidence="3">
    <location>
        <begin position="1"/>
        <end position="10"/>
    </location>
</feature>
<evidence type="ECO:0000256" key="1">
    <source>
        <dbReference type="ARBA" id="ARBA00000085"/>
    </source>
</evidence>
<keyword evidence="5" id="KW-1185">Reference proteome</keyword>
<gene>
    <name evidence="4" type="ORF">EV130_111227</name>
</gene>
<dbReference type="CDD" id="cd00082">
    <property type="entry name" value="HisKA"/>
    <property type="match status" value="1"/>
</dbReference>
<evidence type="ECO:0000256" key="2">
    <source>
        <dbReference type="ARBA" id="ARBA00012438"/>
    </source>
</evidence>
<evidence type="ECO:0000256" key="3">
    <source>
        <dbReference type="SAM" id="MobiDB-lite"/>
    </source>
</evidence>
<evidence type="ECO:0000313" key="5">
    <source>
        <dbReference type="Proteomes" id="UP000295547"/>
    </source>
</evidence>
<dbReference type="EMBL" id="SMBJ01000011">
    <property type="protein sequence ID" value="TCU21370.1"/>
    <property type="molecule type" value="Genomic_DNA"/>
</dbReference>
<evidence type="ECO:0000313" key="4">
    <source>
        <dbReference type="EMBL" id="TCU21370.1"/>
    </source>
</evidence>
<organism evidence="4 5">
    <name type="scientific">Rhizobium azibense</name>
    <dbReference type="NCBI Taxonomy" id="1136135"/>
    <lineage>
        <taxon>Bacteria</taxon>
        <taxon>Pseudomonadati</taxon>
        <taxon>Pseudomonadota</taxon>
        <taxon>Alphaproteobacteria</taxon>
        <taxon>Hyphomicrobiales</taxon>
        <taxon>Rhizobiaceae</taxon>
        <taxon>Rhizobium/Agrobacterium group</taxon>
        <taxon>Rhizobium</taxon>
    </lineage>
</organism>
<dbReference type="InterPro" id="IPR003661">
    <property type="entry name" value="HisK_dim/P_dom"/>
</dbReference>
<comment type="caution">
    <text evidence="4">The sequence shown here is derived from an EMBL/GenBank/DDBJ whole genome shotgun (WGS) entry which is preliminary data.</text>
</comment>
<accession>A0A4R3QHU8</accession>
<comment type="catalytic activity">
    <reaction evidence="1">
        <text>ATP + protein L-histidine = ADP + protein N-phospho-L-histidine.</text>
        <dbReference type="EC" id="2.7.13.3"/>
    </reaction>
</comment>
<dbReference type="Proteomes" id="UP000295547">
    <property type="component" value="Unassembled WGS sequence"/>
</dbReference>
<feature type="compositionally biased region" description="Basic and acidic residues" evidence="3">
    <location>
        <begin position="17"/>
        <end position="30"/>
    </location>
</feature>
<dbReference type="AlphaFoldDB" id="A0A4R3QHU8"/>
<reference evidence="4 5" key="1">
    <citation type="submission" date="2019-03" db="EMBL/GenBank/DDBJ databases">
        <title>Genomic Encyclopedia of Type Strains, Phase IV (KMG-V): Genome sequencing to study the core and pangenomes of soil and plant-associated prokaryotes.</title>
        <authorList>
            <person name="Whitman W."/>
        </authorList>
    </citation>
    <scope>NUCLEOTIDE SEQUENCE [LARGE SCALE GENOMIC DNA]</scope>
    <source>
        <strain evidence="4 5">Gr42</strain>
    </source>
</reference>
<sequence length="114" mass="12501">MENSFAQSRNWLCGPESGKEACHAARDRDGGGPLDSGGRLWQTGVGPRRLRRGRPPDRVFQPHGRIVAAGGEGAEVLEFRDPHELRTPLTILQGRMQGLADVSSPSQELFQSLR</sequence>
<dbReference type="GO" id="GO:0000155">
    <property type="term" value="F:phosphorelay sensor kinase activity"/>
    <property type="evidence" value="ECO:0007669"/>
    <property type="project" value="InterPro"/>
</dbReference>
<dbReference type="EC" id="2.7.13.3" evidence="2"/>
<feature type="region of interest" description="Disordered" evidence="3">
    <location>
        <begin position="1"/>
        <end position="62"/>
    </location>
</feature>
<name>A0A4R3QHU8_9HYPH</name>